<feature type="compositionally biased region" description="Basic and acidic residues" evidence="6">
    <location>
        <begin position="434"/>
        <end position="443"/>
    </location>
</feature>
<dbReference type="KEGG" id="bpg:Bathy06g04040"/>
<evidence type="ECO:0000256" key="2">
    <source>
        <dbReference type="ARBA" id="ARBA00022771"/>
    </source>
</evidence>
<dbReference type="STRING" id="41875.K8EHD0"/>
<evidence type="ECO:0000256" key="3">
    <source>
        <dbReference type="ARBA" id="ARBA00022833"/>
    </source>
</evidence>
<feature type="compositionally biased region" description="Acidic residues" evidence="6">
    <location>
        <begin position="1"/>
        <end position="11"/>
    </location>
</feature>
<name>K8EHD0_9CHLO</name>
<dbReference type="RefSeq" id="XP_007512794.1">
    <property type="nucleotide sequence ID" value="XM_007512732.1"/>
</dbReference>
<feature type="region of interest" description="Disordered" evidence="6">
    <location>
        <begin position="181"/>
        <end position="221"/>
    </location>
</feature>
<dbReference type="InterPro" id="IPR019787">
    <property type="entry name" value="Znf_PHD-finger"/>
</dbReference>
<dbReference type="PROSITE" id="PS51805">
    <property type="entry name" value="EPHD"/>
    <property type="match status" value="1"/>
</dbReference>
<dbReference type="PROSITE" id="PS50016">
    <property type="entry name" value="ZF_PHD_2"/>
    <property type="match status" value="1"/>
</dbReference>
<dbReference type="PANTHER" id="PTHR13793">
    <property type="entry name" value="PHD FINGER PROTEINS"/>
    <property type="match status" value="1"/>
</dbReference>
<dbReference type="Pfam" id="PF13771">
    <property type="entry name" value="zf-HC5HC2H"/>
    <property type="match status" value="1"/>
</dbReference>
<sequence length="1522" mass="168613">MSGDDENDTNEEENKTIVKNAPSSLPSSADDPLFREDDVNDDDNENTEDETEEEKRVELDRRTNASSITIHATRTTGEDDYEEEATKTFKKREEDKVVVVQKNEKEKEEEEDDEMMMMMMMQRQNAEGKGMNTNEDEEETVPDFYKNQEEKTKVAVVSTVGNILKEYEKQSADVRKALEFTRKRGFGGASSTKRGRKRSLEEVTEEEDEDEDDTDSDADVDEEILFLKEMLAKKMRGRESNAENTTSNNNPFNIPTSEEIMRAVDARLGEMNGGAGGNAENKWAFTASAAAATEIFAAKKMQKAKDAFENANRKAKIAAEKLQRAEKLLRVASVLETRQKPNGEELKVSKIGVREQRRALKQKMRKEFSLDANRNGQRDNGTDTASSSEDEDEDEDEKDLLQSNVTAAEGEVDADMQDETKKKKNKKKNIPPHQLRDTKKIKEAPEPASEYIQKVVWSSVDACHVCNEQLMDYWDVNDQILLCDGCDVQVHKSCYGIQKIPDGEWLCAGCEDGVSNLIENGRGMCALCPTPKGALARIKPKSKFSTNWRAPGYHAHVVCALTLPEISFSKAVDNDKKALESGSSVLRIDASKLTSSRMTLKCEICEEEGACTQCAMKKCYKAFHPLCARGSKNAWLRRAGTGQPMVFCSTHSSERWLQKRRETCSLPIESALNDAYLTGGSVFWGIQNAAVSQSTQLFANANGATTTTETTTDLANERHEKALVNTGDGSMRVLTSINAASHSADDQLQQENKVTSARQKPVKAFIEKPKKGKRTNLENITKGTSENIVPNAKSAIGRAIIILRSLNPKCMVLFPQAFVDENVKSDASIDSVCSVLKRTFSAFEVPGSQKYSEPWKVLTVAQRVIARDIVSRHKFLGLAFAVLRLPSGFGKRLTTITAMAIQSEKPHVIVCDSRFDALNWIADLVKFCPKLRQVSILNANDAKNSLKGAAIQKSSFDVLVITTEIMFNVVLKHGTALNADGTPVPATYAALSPGTLLRPFSSANFDGVDGFRKWVAHFDDAASKIRLKTKRVLLMPNDEDKFENKGEEFRKVFRTVHARCGEVYAKASATSVWALKPQPPNFEEMDIRFTSELPSPEEEPKIDDVTDTKAREMLTTHSEEDSFLQNKLVEPSHVFEQWEPAVNNTTQSELNIADRLKESFYVMEPQKILNGTQGALKFAQVIASRSIARTLFVYDDKKTTDFSISDFAEKDGYSILDPLVKPFGARLVDAVEYRDIKKRTVGIVSLSGLKKASRLTRGTQVCVLYEIDAQVVRDVVYPKLAPCDTRAKDEIPLVHLKSTANVDEAALKTLEDTEEAMAEFAKSILSECSPEVQFLSSASVVVDNDNDATARFNRPTSDASTPFPTENHDVFCFGCKSSKEGGCKAIPPAWLTPEVASIWLQCSKCPHAGSAGCARVLTAPNPAEPWLCPSHKCAVCGDLCGHTEKTTLRCVECGFAYCDTCSSGAEFEKAHKNEWVEKYGFVLPSHSEYVKCGVCCVAAKAPTAVVKKRKSNANAATATLVL</sequence>
<keyword evidence="3" id="KW-0862">Zinc</keyword>
<dbReference type="GO" id="GO:0008270">
    <property type="term" value="F:zinc ion binding"/>
    <property type="evidence" value="ECO:0007669"/>
    <property type="project" value="UniProtKB-KW"/>
</dbReference>
<keyword evidence="1" id="KW-0479">Metal-binding</keyword>
<evidence type="ECO:0000256" key="6">
    <source>
        <dbReference type="SAM" id="MobiDB-lite"/>
    </source>
</evidence>
<dbReference type="CDD" id="cd15571">
    <property type="entry name" value="ePHD"/>
    <property type="match status" value="1"/>
</dbReference>
<keyword evidence="5" id="KW-0175">Coiled coil</keyword>
<dbReference type="InterPro" id="IPR011011">
    <property type="entry name" value="Znf_FYVE_PHD"/>
</dbReference>
<feature type="compositionally biased region" description="Low complexity" evidence="6">
    <location>
        <begin position="21"/>
        <end position="31"/>
    </location>
</feature>
<feature type="region of interest" description="Disordered" evidence="6">
    <location>
        <begin position="358"/>
        <end position="443"/>
    </location>
</feature>
<feature type="compositionally biased region" description="Basic and acidic residues" evidence="6">
    <location>
        <begin position="53"/>
        <end position="63"/>
    </location>
</feature>
<feature type="region of interest" description="Disordered" evidence="6">
    <location>
        <begin position="235"/>
        <end position="255"/>
    </location>
</feature>
<organism evidence="9 10">
    <name type="scientific">Bathycoccus prasinos</name>
    <dbReference type="NCBI Taxonomy" id="41875"/>
    <lineage>
        <taxon>Eukaryota</taxon>
        <taxon>Viridiplantae</taxon>
        <taxon>Chlorophyta</taxon>
        <taxon>Mamiellophyceae</taxon>
        <taxon>Mamiellales</taxon>
        <taxon>Bathycoccaceae</taxon>
        <taxon>Bathycoccus</taxon>
    </lineage>
</organism>
<evidence type="ECO:0000259" key="7">
    <source>
        <dbReference type="PROSITE" id="PS50016"/>
    </source>
</evidence>
<feature type="domain" description="PHD-type" evidence="7">
    <location>
        <begin position="460"/>
        <end position="513"/>
    </location>
</feature>
<feature type="region of interest" description="Disordered" evidence="6">
    <location>
        <begin position="125"/>
        <end position="146"/>
    </location>
</feature>
<evidence type="ECO:0000313" key="10">
    <source>
        <dbReference type="Proteomes" id="UP000198341"/>
    </source>
</evidence>
<dbReference type="Pfam" id="PF13831">
    <property type="entry name" value="PHD_2"/>
    <property type="match status" value="1"/>
</dbReference>
<dbReference type="eggNOG" id="KOG0955">
    <property type="taxonomic scope" value="Eukaryota"/>
</dbReference>
<dbReference type="InterPro" id="IPR019786">
    <property type="entry name" value="Zinc_finger_PHD-type_CS"/>
</dbReference>
<dbReference type="EMBL" id="FO082273">
    <property type="protein sequence ID" value="CCO17394.1"/>
    <property type="molecule type" value="Genomic_DNA"/>
</dbReference>
<dbReference type="InterPro" id="IPR013083">
    <property type="entry name" value="Znf_RING/FYVE/PHD"/>
</dbReference>
<feature type="compositionally biased region" description="Acidic residues" evidence="6">
    <location>
        <begin position="202"/>
        <end position="221"/>
    </location>
</feature>
<evidence type="ECO:0008006" key="11">
    <source>
        <dbReference type="Google" id="ProtNLM"/>
    </source>
</evidence>
<dbReference type="InterPro" id="IPR001965">
    <property type="entry name" value="Znf_PHD"/>
</dbReference>
<evidence type="ECO:0000256" key="5">
    <source>
        <dbReference type="SAM" id="Coils"/>
    </source>
</evidence>
<feature type="coiled-coil region" evidence="5">
    <location>
        <begin position="298"/>
        <end position="328"/>
    </location>
</feature>
<feature type="compositionally biased region" description="Acidic residues" evidence="6">
    <location>
        <begin position="388"/>
        <end position="398"/>
    </location>
</feature>
<dbReference type="SMART" id="SM00249">
    <property type="entry name" value="PHD"/>
    <property type="match status" value="3"/>
</dbReference>
<keyword evidence="2 4" id="KW-0863">Zinc-finger</keyword>
<dbReference type="PANTHER" id="PTHR13793:SF107">
    <property type="entry name" value="BROMODOMAIN-CONTAINING PROTEIN HOMOLOG"/>
    <property type="match status" value="1"/>
</dbReference>
<dbReference type="GeneID" id="19015385"/>
<dbReference type="PROSITE" id="PS01359">
    <property type="entry name" value="ZF_PHD_1"/>
    <property type="match status" value="1"/>
</dbReference>
<feature type="region of interest" description="Disordered" evidence="6">
    <location>
        <begin position="1"/>
        <end position="87"/>
    </location>
</feature>
<evidence type="ECO:0000256" key="1">
    <source>
        <dbReference type="ARBA" id="ARBA00022723"/>
    </source>
</evidence>
<evidence type="ECO:0000313" key="9">
    <source>
        <dbReference type="EMBL" id="CCO17394.1"/>
    </source>
</evidence>
<dbReference type="InterPro" id="IPR034732">
    <property type="entry name" value="EPHD"/>
</dbReference>
<dbReference type="InterPro" id="IPR050701">
    <property type="entry name" value="Histone_Mod_Regulator"/>
</dbReference>
<reference evidence="9 10" key="1">
    <citation type="submission" date="2011-10" db="EMBL/GenBank/DDBJ databases">
        <authorList>
            <person name="Genoscope - CEA"/>
        </authorList>
    </citation>
    <scope>NUCLEOTIDE SEQUENCE [LARGE SCALE GENOMIC DNA]</scope>
    <source>
        <strain evidence="9 10">RCC 1105</strain>
    </source>
</reference>
<accession>K8EHD0</accession>
<feature type="compositionally biased region" description="Polar residues" evidence="6">
    <location>
        <begin position="64"/>
        <end position="75"/>
    </location>
</feature>
<dbReference type="SUPFAM" id="SSF57903">
    <property type="entry name" value="FYVE/PHD zinc finger"/>
    <property type="match status" value="1"/>
</dbReference>
<evidence type="ECO:0000256" key="4">
    <source>
        <dbReference type="PROSITE-ProRule" id="PRU00146"/>
    </source>
</evidence>
<evidence type="ECO:0000259" key="8">
    <source>
        <dbReference type="PROSITE" id="PS51805"/>
    </source>
</evidence>
<keyword evidence="10" id="KW-1185">Reference proteome</keyword>
<feature type="domain" description="PHD-type" evidence="8">
    <location>
        <begin position="522"/>
        <end position="652"/>
    </location>
</feature>
<gene>
    <name evidence="9" type="ORF">Bathy06g04040</name>
</gene>
<proteinExistence type="predicted"/>
<dbReference type="OrthoDB" id="515991at2759"/>
<dbReference type="Gene3D" id="3.30.40.10">
    <property type="entry name" value="Zinc/RING finger domain, C3HC4 (zinc finger)"/>
    <property type="match status" value="3"/>
</dbReference>
<dbReference type="CDD" id="cd15492">
    <property type="entry name" value="PHD_BRPF_JADE_like"/>
    <property type="match status" value="1"/>
</dbReference>
<dbReference type="Proteomes" id="UP000198341">
    <property type="component" value="Chromosome 6"/>
</dbReference>
<feature type="compositionally biased region" description="Acidic residues" evidence="6">
    <location>
        <begin position="38"/>
        <end position="52"/>
    </location>
</feature>
<dbReference type="GO" id="GO:0006357">
    <property type="term" value="P:regulation of transcription by RNA polymerase II"/>
    <property type="evidence" value="ECO:0007669"/>
    <property type="project" value="TreeGrafter"/>
</dbReference>
<protein>
    <recommendedName>
        <fullName evidence="11">PHD-type domain-containing protein</fullName>
    </recommendedName>
</protein>